<protein>
    <submittedName>
        <fullName evidence="3">DUF3180 domain-containing protein</fullName>
    </submittedName>
</protein>
<accession>A0ABN2IH67</accession>
<evidence type="ECO:0000313" key="3">
    <source>
        <dbReference type="EMBL" id="GAA1704998.1"/>
    </source>
</evidence>
<evidence type="ECO:0000256" key="1">
    <source>
        <dbReference type="SAM" id="MobiDB-lite"/>
    </source>
</evidence>
<name>A0ABN2IH67_9ACTN</name>
<evidence type="ECO:0000256" key="2">
    <source>
        <dbReference type="SAM" id="Phobius"/>
    </source>
</evidence>
<keyword evidence="2" id="KW-1133">Transmembrane helix</keyword>
<feature type="transmembrane region" description="Helical" evidence="2">
    <location>
        <begin position="21"/>
        <end position="40"/>
    </location>
</feature>
<dbReference type="EMBL" id="BAAANY010000030">
    <property type="protein sequence ID" value="GAA1704998.1"/>
    <property type="molecule type" value="Genomic_DNA"/>
</dbReference>
<dbReference type="Proteomes" id="UP001500618">
    <property type="component" value="Unassembled WGS sequence"/>
</dbReference>
<reference evidence="3 4" key="1">
    <citation type="journal article" date="2019" name="Int. J. Syst. Evol. Microbiol.">
        <title>The Global Catalogue of Microorganisms (GCM) 10K type strain sequencing project: providing services to taxonomists for standard genome sequencing and annotation.</title>
        <authorList>
            <consortium name="The Broad Institute Genomics Platform"/>
            <consortium name="The Broad Institute Genome Sequencing Center for Infectious Disease"/>
            <person name="Wu L."/>
            <person name="Ma J."/>
        </authorList>
    </citation>
    <scope>NUCLEOTIDE SEQUENCE [LARGE SCALE GENOMIC DNA]</scope>
    <source>
        <strain evidence="3 4">JCM 14718</strain>
    </source>
</reference>
<dbReference type="Pfam" id="PF11377">
    <property type="entry name" value="DUF3180"/>
    <property type="match status" value="1"/>
</dbReference>
<sequence length="175" mass="18254">MSESRSGPPKPSIGPTRPVTLLVTFVIAAIAAYVLVQRFYGDIAVPTLPLATFALLAVIEALTARSTRARIARKPGTEPIPPLTAARLIVLAKASSIAGALFCGLYAGTFVYVLSAASRLNVAVTETPIAAGGVLTAGLLIAAALWLERSCRIPPRDDDDDKPVAEPKDPHAPGF</sequence>
<gene>
    <name evidence="3" type="ORF">GCM10009765_62700</name>
</gene>
<feature type="transmembrane region" description="Helical" evidence="2">
    <location>
        <begin position="97"/>
        <end position="117"/>
    </location>
</feature>
<keyword evidence="2" id="KW-0812">Transmembrane</keyword>
<keyword evidence="4" id="KW-1185">Reference proteome</keyword>
<feature type="transmembrane region" description="Helical" evidence="2">
    <location>
        <begin position="46"/>
        <end position="64"/>
    </location>
</feature>
<dbReference type="InterPro" id="IPR021517">
    <property type="entry name" value="DUF3180"/>
</dbReference>
<feature type="region of interest" description="Disordered" evidence="1">
    <location>
        <begin position="154"/>
        <end position="175"/>
    </location>
</feature>
<proteinExistence type="predicted"/>
<organism evidence="3 4">
    <name type="scientific">Fodinicola feengrottensis</name>
    <dbReference type="NCBI Taxonomy" id="435914"/>
    <lineage>
        <taxon>Bacteria</taxon>
        <taxon>Bacillati</taxon>
        <taxon>Actinomycetota</taxon>
        <taxon>Actinomycetes</taxon>
        <taxon>Mycobacteriales</taxon>
        <taxon>Fodinicola</taxon>
    </lineage>
</organism>
<evidence type="ECO:0000313" key="4">
    <source>
        <dbReference type="Proteomes" id="UP001500618"/>
    </source>
</evidence>
<feature type="transmembrane region" description="Helical" evidence="2">
    <location>
        <begin position="129"/>
        <end position="147"/>
    </location>
</feature>
<keyword evidence="2" id="KW-0472">Membrane</keyword>
<dbReference type="RefSeq" id="WP_344313863.1">
    <property type="nucleotide sequence ID" value="NZ_BAAANY010000030.1"/>
</dbReference>
<comment type="caution">
    <text evidence="3">The sequence shown here is derived from an EMBL/GenBank/DDBJ whole genome shotgun (WGS) entry which is preliminary data.</text>
</comment>